<feature type="domain" description="Outer membrane lipoprotein BamD-like" evidence="5">
    <location>
        <begin position="92"/>
        <end position="253"/>
    </location>
</feature>
<evidence type="ECO:0000256" key="1">
    <source>
        <dbReference type="ARBA" id="ARBA00022729"/>
    </source>
</evidence>
<evidence type="ECO:0000256" key="4">
    <source>
        <dbReference type="SAM" id="MobiDB-lite"/>
    </source>
</evidence>
<dbReference type="InterPro" id="IPR017689">
    <property type="entry name" value="BamD"/>
</dbReference>
<name>A0A7V2AUK4_UNCEI</name>
<evidence type="ECO:0000259" key="5">
    <source>
        <dbReference type="Pfam" id="PF13525"/>
    </source>
</evidence>
<dbReference type="SUPFAM" id="SSF48452">
    <property type="entry name" value="TPR-like"/>
    <property type="match status" value="1"/>
</dbReference>
<comment type="caution">
    <text evidence="6">The sequence shown here is derived from an EMBL/GenBank/DDBJ whole genome shotgun (WGS) entry which is preliminary data.</text>
</comment>
<dbReference type="Gene3D" id="1.25.40.10">
    <property type="entry name" value="Tetratricopeptide repeat domain"/>
    <property type="match status" value="1"/>
</dbReference>
<dbReference type="AlphaFoldDB" id="A0A7V2AUK4"/>
<sequence length="305" mass="34906">MFSSAGSRNKRETERRRCDTIGRSSTSTSGRADVCSRRPRKGSRNLNWLARENKLALICVAIAILAASCGGPYKAKRMELPDQKLALADALFERGEYDKSAAEYKDFLATFAGDERSDYAQFRLAESYRLDEQYALAAVEYRILVSDYGYSEYVDDAFFLEGLCLFRQADRPERDQTKSHEALNRINRFLQIFPSSPRRGEAERIRLEIHDQLGKKDFLNAKLYYSMDRREAALIYFDKVIESFPSTVWAQRSHFYRGMIMMERGDREEAVESFEIVLEGPKEIPEREEAASALESLQGGVGDGE</sequence>
<feature type="region of interest" description="Disordered" evidence="4">
    <location>
        <begin position="1"/>
        <end position="40"/>
    </location>
</feature>
<dbReference type="EMBL" id="DSEC01000257">
    <property type="protein sequence ID" value="HER43538.1"/>
    <property type="molecule type" value="Genomic_DNA"/>
</dbReference>
<dbReference type="InterPro" id="IPR011990">
    <property type="entry name" value="TPR-like_helical_dom_sf"/>
</dbReference>
<keyword evidence="2" id="KW-0472">Membrane</keyword>
<dbReference type="Pfam" id="PF13525">
    <property type="entry name" value="YfiO"/>
    <property type="match status" value="1"/>
</dbReference>
<feature type="region of interest" description="Disordered" evidence="4">
    <location>
        <begin position="285"/>
        <end position="305"/>
    </location>
</feature>
<protein>
    <submittedName>
        <fullName evidence="6">Outer membrane protein assembly factor BamD</fullName>
    </submittedName>
</protein>
<dbReference type="NCBIfam" id="TIGR03302">
    <property type="entry name" value="OM_YfiO"/>
    <property type="match status" value="1"/>
</dbReference>
<proteinExistence type="predicted"/>
<organism evidence="6">
    <name type="scientific">Eiseniibacteriota bacterium</name>
    <dbReference type="NCBI Taxonomy" id="2212470"/>
    <lineage>
        <taxon>Bacteria</taxon>
        <taxon>Candidatus Eiseniibacteriota</taxon>
    </lineage>
</organism>
<gene>
    <name evidence="6" type="primary">bamD</name>
    <name evidence="6" type="ORF">ENO08_03670</name>
</gene>
<reference evidence="6" key="1">
    <citation type="journal article" date="2020" name="mSystems">
        <title>Genome- and Community-Level Interaction Insights into Carbon Utilization and Element Cycling Functions of Hydrothermarchaeota in Hydrothermal Sediment.</title>
        <authorList>
            <person name="Zhou Z."/>
            <person name="Liu Y."/>
            <person name="Xu W."/>
            <person name="Pan J."/>
            <person name="Luo Z.H."/>
            <person name="Li M."/>
        </authorList>
    </citation>
    <scope>NUCLEOTIDE SEQUENCE [LARGE SCALE GENOMIC DNA]</scope>
    <source>
        <strain evidence="6">SpSt-1233</strain>
    </source>
</reference>
<evidence type="ECO:0000313" key="6">
    <source>
        <dbReference type="EMBL" id="HER43538.1"/>
    </source>
</evidence>
<accession>A0A7V2AUK4</accession>
<dbReference type="Proteomes" id="UP000886069">
    <property type="component" value="Unassembled WGS sequence"/>
</dbReference>
<keyword evidence="3" id="KW-0998">Cell outer membrane</keyword>
<dbReference type="InterPro" id="IPR039565">
    <property type="entry name" value="BamD-like"/>
</dbReference>
<evidence type="ECO:0000256" key="3">
    <source>
        <dbReference type="ARBA" id="ARBA00023237"/>
    </source>
</evidence>
<feature type="compositionally biased region" description="Low complexity" evidence="4">
    <location>
        <begin position="22"/>
        <end position="31"/>
    </location>
</feature>
<feature type="compositionally biased region" description="Basic and acidic residues" evidence="4">
    <location>
        <begin position="9"/>
        <end position="20"/>
    </location>
</feature>
<evidence type="ECO:0000256" key="2">
    <source>
        <dbReference type="ARBA" id="ARBA00023136"/>
    </source>
</evidence>
<keyword evidence="1" id="KW-0732">Signal</keyword>